<evidence type="ECO:0000256" key="1">
    <source>
        <dbReference type="SAM" id="Phobius"/>
    </source>
</evidence>
<dbReference type="Proteomes" id="UP001170624">
    <property type="component" value="Unassembled WGS sequence"/>
</dbReference>
<gene>
    <name evidence="2" type="ORF">Q4568_16570</name>
</gene>
<dbReference type="AlphaFoldDB" id="A0AAW7Y7Z1"/>
<keyword evidence="1" id="KW-1133">Transmembrane helix</keyword>
<reference evidence="2" key="1">
    <citation type="submission" date="2023-07" db="EMBL/GenBank/DDBJ databases">
        <title>Genome content predicts the carbon catabolic preferences of heterotrophic bacteria.</title>
        <authorList>
            <person name="Gralka M."/>
        </authorList>
    </citation>
    <scope>NUCLEOTIDE SEQUENCE</scope>
    <source>
        <strain evidence="2">G2M05</strain>
    </source>
</reference>
<accession>A0AAW7Y7Z1</accession>
<proteinExistence type="predicted"/>
<feature type="transmembrane region" description="Helical" evidence="1">
    <location>
        <begin position="26"/>
        <end position="57"/>
    </location>
</feature>
<keyword evidence="1" id="KW-0472">Membrane</keyword>
<keyword evidence="1" id="KW-0812">Transmembrane</keyword>
<dbReference type="EMBL" id="JAUOPU010000020">
    <property type="protein sequence ID" value="MDO6544160.1"/>
    <property type="molecule type" value="Genomic_DNA"/>
</dbReference>
<organism evidence="2 3">
    <name type="scientific">Photobacterium sanguinicancri</name>
    <dbReference type="NCBI Taxonomy" id="875932"/>
    <lineage>
        <taxon>Bacteria</taxon>
        <taxon>Pseudomonadati</taxon>
        <taxon>Pseudomonadota</taxon>
        <taxon>Gammaproteobacteria</taxon>
        <taxon>Vibrionales</taxon>
        <taxon>Vibrionaceae</taxon>
        <taxon>Photobacterium</taxon>
    </lineage>
</organism>
<sequence length="151" mass="17295">MLPLTTANFVNLSISPSTFQIAALHILYACVAIFLCVAASGSMTAFLLIAFFIDVLLTEWLSHIHTMWQQRGCLQINENGDIRWQKGEYLQSGQLTKIPLQTSYLIVISVTFPSHQSRRKQERYFVISRDCCHGDDFRTLSLYTRSIINFK</sequence>
<protein>
    <submittedName>
        <fullName evidence="2">Protein YgfX</fullName>
    </submittedName>
</protein>
<dbReference type="InterPro" id="IPR009883">
    <property type="entry name" value="YgfX"/>
</dbReference>
<evidence type="ECO:0000313" key="3">
    <source>
        <dbReference type="Proteomes" id="UP001170624"/>
    </source>
</evidence>
<name>A0AAW7Y7Z1_9GAMM</name>
<evidence type="ECO:0000313" key="2">
    <source>
        <dbReference type="EMBL" id="MDO6544160.1"/>
    </source>
</evidence>
<comment type="caution">
    <text evidence="2">The sequence shown here is derived from an EMBL/GenBank/DDBJ whole genome shotgun (WGS) entry which is preliminary data.</text>
</comment>
<dbReference type="RefSeq" id="WP_162267786.1">
    <property type="nucleotide sequence ID" value="NZ_JAUOPU010000020.1"/>
</dbReference>
<dbReference type="Pfam" id="PF07254">
    <property type="entry name" value="Cpta_toxin"/>
    <property type="match status" value="1"/>
</dbReference>